<sequence>MNAPIPAPPGALTRLPQIKDSNKNLLSALESHPSFATQAQARSGKIYFMHDFAKRTDAMFDSILNDTTAPDTPATRGSIPQAKPSSMSSGQREELKGDAVGRCMMLHSMITDTSGMSAMMFGEQPGRGVDLGDAVKTASQELVGIIEG</sequence>
<protein>
    <submittedName>
        <fullName evidence="2">Uncharacterized protein</fullName>
    </submittedName>
</protein>
<gene>
    <name evidence="2" type="ORF">SLS59_000719</name>
</gene>
<dbReference type="EMBL" id="JAKIXB020000002">
    <property type="protein sequence ID" value="KAL1611082.1"/>
    <property type="molecule type" value="Genomic_DNA"/>
</dbReference>
<feature type="region of interest" description="Disordered" evidence="1">
    <location>
        <begin position="66"/>
        <end position="93"/>
    </location>
</feature>
<evidence type="ECO:0000313" key="3">
    <source>
        <dbReference type="Proteomes" id="UP001521222"/>
    </source>
</evidence>
<dbReference type="Proteomes" id="UP001521222">
    <property type="component" value="Unassembled WGS sequence"/>
</dbReference>
<evidence type="ECO:0000313" key="2">
    <source>
        <dbReference type="EMBL" id="KAL1611082.1"/>
    </source>
</evidence>
<comment type="caution">
    <text evidence="2">The sequence shown here is derived from an EMBL/GenBank/DDBJ whole genome shotgun (WGS) entry which is preliminary data.</text>
</comment>
<name>A0ABR3S4B4_9PLEO</name>
<accession>A0ABR3S4B4</accession>
<evidence type="ECO:0000256" key="1">
    <source>
        <dbReference type="SAM" id="MobiDB-lite"/>
    </source>
</evidence>
<organism evidence="2 3">
    <name type="scientific">Nothophoma quercina</name>
    <dbReference type="NCBI Taxonomy" id="749835"/>
    <lineage>
        <taxon>Eukaryota</taxon>
        <taxon>Fungi</taxon>
        <taxon>Dikarya</taxon>
        <taxon>Ascomycota</taxon>
        <taxon>Pezizomycotina</taxon>
        <taxon>Dothideomycetes</taxon>
        <taxon>Pleosporomycetidae</taxon>
        <taxon>Pleosporales</taxon>
        <taxon>Pleosporineae</taxon>
        <taxon>Didymellaceae</taxon>
        <taxon>Nothophoma</taxon>
    </lineage>
</organism>
<keyword evidence="3" id="KW-1185">Reference proteome</keyword>
<proteinExistence type="predicted"/>
<reference evidence="2 3" key="1">
    <citation type="submission" date="2024-02" db="EMBL/GenBank/DDBJ databases">
        <title>De novo assembly and annotation of 12 fungi associated with fruit tree decline syndrome in Ontario, Canada.</title>
        <authorList>
            <person name="Sulman M."/>
            <person name="Ellouze W."/>
            <person name="Ilyukhin E."/>
        </authorList>
    </citation>
    <scope>NUCLEOTIDE SEQUENCE [LARGE SCALE GENOMIC DNA]</scope>
    <source>
        <strain evidence="2 3">M97-236</strain>
    </source>
</reference>